<dbReference type="AlphaFoldDB" id="A0A1X0R792"/>
<protein>
    <submittedName>
        <fullName evidence="1">Uncharacterized protein</fullName>
    </submittedName>
</protein>
<dbReference type="EMBL" id="KV921897">
    <property type="protein sequence ID" value="ORE07831.1"/>
    <property type="molecule type" value="Genomic_DNA"/>
</dbReference>
<proteinExistence type="predicted"/>
<dbReference type="VEuPathDB" id="FungiDB:BCV72DRAFT_225928"/>
<gene>
    <name evidence="1" type="ORF">BCV72DRAFT_225928</name>
</gene>
<dbReference type="Proteomes" id="UP000242414">
    <property type="component" value="Unassembled WGS sequence"/>
</dbReference>
<name>A0A1X0R792_RHIZD</name>
<dbReference type="OrthoDB" id="2272687at2759"/>
<evidence type="ECO:0000313" key="1">
    <source>
        <dbReference type="EMBL" id="ORE07831.1"/>
    </source>
</evidence>
<reference evidence="1" key="1">
    <citation type="journal article" date="2016" name="Proc. Natl. Acad. Sci. U.S.A.">
        <title>Lipid metabolic changes in an early divergent fungus govern the establishment of a mutualistic symbiosis with endobacteria.</title>
        <authorList>
            <person name="Lastovetsky O.A."/>
            <person name="Gaspar M.L."/>
            <person name="Mondo S.J."/>
            <person name="LaButti K.M."/>
            <person name="Sandor L."/>
            <person name="Grigoriev I.V."/>
            <person name="Henry S.A."/>
            <person name="Pawlowska T.E."/>
        </authorList>
    </citation>
    <scope>NUCLEOTIDE SEQUENCE [LARGE SCALE GENOMIC DNA]</scope>
    <source>
        <strain evidence="1">ATCC 52814</strain>
    </source>
</reference>
<organism evidence="1">
    <name type="scientific">Rhizopus microsporus var. microsporus</name>
    <dbReference type="NCBI Taxonomy" id="86635"/>
    <lineage>
        <taxon>Eukaryota</taxon>
        <taxon>Fungi</taxon>
        <taxon>Fungi incertae sedis</taxon>
        <taxon>Mucoromycota</taxon>
        <taxon>Mucoromycotina</taxon>
        <taxon>Mucoromycetes</taxon>
        <taxon>Mucorales</taxon>
        <taxon>Mucorineae</taxon>
        <taxon>Rhizopodaceae</taxon>
        <taxon>Rhizopus</taxon>
    </lineage>
</organism>
<accession>A0A1X0R792</accession>
<sequence length="125" mass="14346">MISNVFNYRRFCQFHLHLFTKVPRIIEKPQKNGYEIIGYARKSPTGEDVACRTRLLKSMVSSLKERSFATKISVSSCIWASSRDLQGNLQVMDDLSVDGNTQDLLAYLKSVRLMFAWLPLTLLVQ</sequence>